<dbReference type="EMBL" id="JAFIRA010000015">
    <property type="protein sequence ID" value="MCJ2542760.1"/>
    <property type="molecule type" value="Genomic_DNA"/>
</dbReference>
<name>A0ABT0CAF4_THEVL</name>
<comment type="subcellular location">
    <subcellularLocation>
        <location evidence="6">Cytoplasm</location>
    </subcellularLocation>
</comment>
<proteinExistence type="inferred from homology"/>
<dbReference type="PANTHER" id="PTHR20275">
    <property type="entry name" value="NAD KINASE"/>
    <property type="match status" value="1"/>
</dbReference>
<dbReference type="EC" id="2.7.1.23" evidence="6"/>
<dbReference type="PANTHER" id="PTHR20275:SF0">
    <property type="entry name" value="NAD KINASE"/>
    <property type="match status" value="1"/>
</dbReference>
<protein>
    <recommendedName>
        <fullName evidence="6">NAD kinase</fullName>
        <ecNumber evidence="6">2.7.1.23</ecNumber>
    </recommendedName>
    <alternativeName>
        <fullName evidence="6">ATP-dependent NAD kinase</fullName>
    </alternativeName>
</protein>
<dbReference type="Pfam" id="PF20143">
    <property type="entry name" value="NAD_kinase_C"/>
    <property type="match status" value="1"/>
</dbReference>
<evidence type="ECO:0000313" key="7">
    <source>
        <dbReference type="EMBL" id="MCJ2542760.1"/>
    </source>
</evidence>
<feature type="binding site" evidence="6">
    <location>
        <position position="192"/>
    </location>
    <ligand>
        <name>NAD(+)</name>
        <dbReference type="ChEBI" id="CHEBI:57540"/>
    </ligand>
</feature>
<dbReference type="NCBIfam" id="NF002731">
    <property type="entry name" value="PRK02645.1"/>
    <property type="match status" value="1"/>
</dbReference>
<dbReference type="Gene3D" id="2.60.200.30">
    <property type="entry name" value="Probable inorganic polyphosphate/atp-NAD kinase, domain 2"/>
    <property type="match status" value="1"/>
</dbReference>
<keyword evidence="4 6" id="KW-0520">NAD</keyword>
<keyword evidence="1 6" id="KW-0808">Transferase</keyword>
<feature type="binding site" evidence="6">
    <location>
        <begin position="67"/>
        <end position="68"/>
    </location>
    <ligand>
        <name>NAD(+)</name>
        <dbReference type="ChEBI" id="CHEBI:57540"/>
    </ligand>
</feature>
<comment type="catalytic activity">
    <reaction evidence="5 6">
        <text>NAD(+) + ATP = ADP + NADP(+) + H(+)</text>
        <dbReference type="Rhea" id="RHEA:18629"/>
        <dbReference type="ChEBI" id="CHEBI:15378"/>
        <dbReference type="ChEBI" id="CHEBI:30616"/>
        <dbReference type="ChEBI" id="CHEBI:57540"/>
        <dbReference type="ChEBI" id="CHEBI:58349"/>
        <dbReference type="ChEBI" id="CHEBI:456216"/>
        <dbReference type="EC" id="2.7.1.23"/>
    </reaction>
</comment>
<comment type="caution">
    <text evidence="7">The sequence shown here is derived from an EMBL/GenBank/DDBJ whole genome shotgun (WGS) entry which is preliminary data.</text>
</comment>
<evidence type="ECO:0000256" key="2">
    <source>
        <dbReference type="ARBA" id="ARBA00022777"/>
    </source>
</evidence>
<evidence type="ECO:0000256" key="3">
    <source>
        <dbReference type="ARBA" id="ARBA00022857"/>
    </source>
</evidence>
<sequence>MDLGLVVIAYKEGDRESKAACQVCAEQLRHRGVTVLTAPTGLHHNPYPVFLEATSEPIDLAVVLGGDGSVLAAARFLAPHGIPILPIKSGGRLGFLAQSEQVLRQDPWDRIQAGDFIVQPRMMLQAQILEQPQLGQGDPLPTRGEGKQGRPVSEVYYALNEMCLKPINRERLPAAIMEIEVNGEILDQYHGDGVLVATPTGSTSYTLAANGPIIDPALEVITITPICPLSLSSRPIVIGGSAKVEIWPLSDAEGLARLWTDGVLAQSVNPGQWVEIQRAPTAAKLIILENNLSYFRTLREKLQWAGSRIYIPTTNHRPDWG</sequence>
<keyword evidence="8" id="KW-1185">Reference proteome</keyword>
<evidence type="ECO:0000256" key="5">
    <source>
        <dbReference type="ARBA" id="ARBA00047925"/>
    </source>
</evidence>
<evidence type="ECO:0000256" key="1">
    <source>
        <dbReference type="ARBA" id="ARBA00022679"/>
    </source>
</evidence>
<dbReference type="Proteomes" id="UP000830835">
    <property type="component" value="Unassembled WGS sequence"/>
</dbReference>
<evidence type="ECO:0000313" key="8">
    <source>
        <dbReference type="Proteomes" id="UP000830835"/>
    </source>
</evidence>
<dbReference type="HAMAP" id="MF_00361">
    <property type="entry name" value="NAD_kinase"/>
    <property type="match status" value="1"/>
</dbReference>
<dbReference type="Gene3D" id="3.40.50.10330">
    <property type="entry name" value="Probable inorganic polyphosphate/atp-NAD kinase, domain 1"/>
    <property type="match status" value="1"/>
</dbReference>
<keyword evidence="2 6" id="KW-0418">Kinase</keyword>
<gene>
    <name evidence="6" type="primary">nadK</name>
    <name evidence="7" type="ORF">JX360_07535</name>
</gene>
<dbReference type="InterPro" id="IPR017437">
    <property type="entry name" value="ATP-NAD_kinase_PpnK-typ_C"/>
</dbReference>
<evidence type="ECO:0000256" key="4">
    <source>
        <dbReference type="ARBA" id="ARBA00023027"/>
    </source>
</evidence>
<keyword evidence="6" id="KW-0963">Cytoplasm</keyword>
<feature type="active site" description="Proton acceptor" evidence="6">
    <location>
        <position position="67"/>
    </location>
</feature>
<organism evidence="7 8">
    <name type="scientific">Thermostichus vulcanus str. 'Rupite'</name>
    <dbReference type="NCBI Taxonomy" id="2813851"/>
    <lineage>
        <taxon>Bacteria</taxon>
        <taxon>Bacillati</taxon>
        <taxon>Cyanobacteriota</taxon>
        <taxon>Cyanophyceae</taxon>
        <taxon>Thermostichales</taxon>
        <taxon>Thermostichaceae</taxon>
        <taxon>Thermostichus</taxon>
    </lineage>
</organism>
<evidence type="ECO:0000256" key="6">
    <source>
        <dbReference type="HAMAP-Rule" id="MF_00361"/>
    </source>
</evidence>
<dbReference type="RefSeq" id="WP_244350040.1">
    <property type="nucleotide sequence ID" value="NZ_JAFIRA010000015.1"/>
</dbReference>
<feature type="binding site" evidence="6">
    <location>
        <position position="190"/>
    </location>
    <ligand>
        <name>NAD(+)</name>
        <dbReference type="ChEBI" id="CHEBI:57540"/>
    </ligand>
</feature>
<keyword evidence="6" id="KW-0067">ATP-binding</keyword>
<keyword evidence="6" id="KW-0547">Nucleotide-binding</keyword>
<dbReference type="InterPro" id="IPR016064">
    <property type="entry name" value="NAD/diacylglycerol_kinase_sf"/>
</dbReference>
<dbReference type="InterPro" id="IPR002504">
    <property type="entry name" value="NADK"/>
</dbReference>
<comment type="caution">
    <text evidence="6">Lacks conserved residue(s) required for the propagation of feature annotation.</text>
</comment>
<comment type="function">
    <text evidence="6">Involved in the regulation of the intracellular balance of NAD and NADP, and is a key enzyme in the biosynthesis of NADP. Catalyzes specifically the phosphorylation on 2'-hydroxyl of the adenosine moiety of NAD to yield NADP.</text>
</comment>
<dbReference type="SUPFAM" id="SSF111331">
    <property type="entry name" value="NAD kinase/diacylglycerol kinase-like"/>
    <property type="match status" value="1"/>
</dbReference>
<comment type="cofactor">
    <cofactor evidence="6">
        <name>a divalent metal cation</name>
        <dbReference type="ChEBI" id="CHEBI:60240"/>
    </cofactor>
</comment>
<comment type="similarity">
    <text evidence="6">Belongs to the NAD kinase family.</text>
</comment>
<feature type="binding site" evidence="6">
    <location>
        <begin position="160"/>
        <end position="161"/>
    </location>
    <ligand>
        <name>NAD(+)</name>
        <dbReference type="ChEBI" id="CHEBI:57540"/>
    </ligand>
</feature>
<accession>A0ABT0CAF4</accession>
<reference evidence="7" key="1">
    <citation type="submission" date="2021-02" db="EMBL/GenBank/DDBJ databases">
        <title>The CRISPR/cas machinery reduction and long-range gene transfer in the hot spring cyanobacterium Synechococcus.</title>
        <authorList>
            <person name="Dvorak P."/>
            <person name="Jahodarova E."/>
            <person name="Hasler P."/>
            <person name="Poulickova A."/>
        </authorList>
    </citation>
    <scope>NUCLEOTIDE SEQUENCE</scope>
    <source>
        <strain evidence="7">Rupite</strain>
    </source>
</reference>
<dbReference type="Pfam" id="PF01513">
    <property type="entry name" value="NAD_kinase"/>
    <property type="match status" value="1"/>
</dbReference>
<keyword evidence="3 6" id="KW-0521">NADP</keyword>
<dbReference type="GO" id="GO:0003951">
    <property type="term" value="F:NAD+ kinase activity"/>
    <property type="evidence" value="ECO:0007669"/>
    <property type="project" value="UniProtKB-EC"/>
</dbReference>
<dbReference type="InterPro" id="IPR017438">
    <property type="entry name" value="ATP-NAD_kinase_N"/>
</dbReference>